<name>S2KTF5_BILW3</name>
<dbReference type="AlphaFoldDB" id="S2KTF5"/>
<comment type="caution">
    <text evidence="1">The sequence shown here is derived from an EMBL/GenBank/DDBJ whole genome shotgun (WGS) entry which is preliminary data.</text>
</comment>
<dbReference type="eggNOG" id="ENOG502ZEIF">
    <property type="taxonomic scope" value="Bacteria"/>
</dbReference>
<dbReference type="RefSeq" id="WP_016360415.1">
    <property type="nucleotide sequence ID" value="NZ_KE150238.1"/>
</dbReference>
<evidence type="ECO:0000313" key="1">
    <source>
        <dbReference type="EMBL" id="EPC05803.1"/>
    </source>
</evidence>
<accession>S2KTF5</accession>
<dbReference type="Proteomes" id="UP000006034">
    <property type="component" value="Unassembled WGS sequence"/>
</dbReference>
<evidence type="ECO:0000313" key="2">
    <source>
        <dbReference type="Proteomes" id="UP000006034"/>
    </source>
</evidence>
<organism evidence="1 2">
    <name type="scientific">Bilophila wadsworthia (strain 3_1_6)</name>
    <dbReference type="NCBI Taxonomy" id="563192"/>
    <lineage>
        <taxon>Bacteria</taxon>
        <taxon>Pseudomonadati</taxon>
        <taxon>Thermodesulfobacteriota</taxon>
        <taxon>Desulfovibrionia</taxon>
        <taxon>Desulfovibrionales</taxon>
        <taxon>Desulfovibrionaceae</taxon>
        <taxon>Bilophila</taxon>
    </lineage>
</organism>
<gene>
    <name evidence="1" type="ORF">HMPREF0179_05088</name>
</gene>
<dbReference type="GeneID" id="78084268"/>
<protein>
    <submittedName>
        <fullName evidence="1">Uncharacterized protein</fullName>
    </submittedName>
</protein>
<sequence length="72" mass="8169">MNGTLMLYLDQYGNHFYARTVRELREKVGSSGSRIAKMYVENGADGEPRHVGYVIAGHWLKMFAPIELPVNL</sequence>
<reference evidence="1 2" key="1">
    <citation type="submission" date="2010-10" db="EMBL/GenBank/DDBJ databases">
        <authorList>
            <consortium name="The Broad Institute Genome Sequencing Platform"/>
            <person name="Ward D."/>
            <person name="Earl A."/>
            <person name="Feldgarden M."/>
            <person name="Young S.K."/>
            <person name="Gargeya S."/>
            <person name="Zeng Q."/>
            <person name="Alvarado L."/>
            <person name="Berlin A."/>
            <person name="Bochicchio J."/>
            <person name="Chapman S.B."/>
            <person name="Chen Z."/>
            <person name="Freedman E."/>
            <person name="Gellesch M."/>
            <person name="Goldberg J."/>
            <person name="Griggs A."/>
            <person name="Gujja S."/>
            <person name="Heilman E."/>
            <person name="Heiman D."/>
            <person name="Howarth C."/>
            <person name="Mehta T."/>
            <person name="Neiman D."/>
            <person name="Pearson M."/>
            <person name="Roberts A."/>
            <person name="Saif S."/>
            <person name="Shea T."/>
            <person name="Shenoy N."/>
            <person name="Sisk P."/>
            <person name="Stolte C."/>
            <person name="Sykes S."/>
            <person name="White J."/>
            <person name="Yandava C."/>
            <person name="Allen-Vercoe E."/>
            <person name="Sibley C."/>
            <person name="Ambrose C.E."/>
            <person name="Strauss J."/>
            <person name="Daigneault M."/>
            <person name="Haas B."/>
            <person name="Nusbaum C."/>
            <person name="Birren B."/>
        </authorList>
    </citation>
    <scope>NUCLEOTIDE SEQUENCE [LARGE SCALE GENOMIC DNA]</scope>
    <source>
        <strain evidence="1 2">3_1_6</strain>
    </source>
</reference>
<reference evidence="1 2" key="2">
    <citation type="submission" date="2013-04" db="EMBL/GenBank/DDBJ databases">
        <title>The Genome Sequence of Bilophila wadsworthia 3_1_6.</title>
        <authorList>
            <consortium name="The Broad Institute Genomics Platform"/>
            <person name="Earl A."/>
            <person name="Ward D."/>
            <person name="Feldgarden M."/>
            <person name="Gevers D."/>
            <person name="Sibley C."/>
            <person name="Strauss J."/>
            <person name="Allen-Vercoe E."/>
            <person name="Walker B."/>
            <person name="Young S."/>
            <person name="Zeng Q."/>
            <person name="Gargeya S."/>
            <person name="Fitzgerald M."/>
            <person name="Haas B."/>
            <person name="Abouelleil A."/>
            <person name="Allen A.W."/>
            <person name="Alvarado L."/>
            <person name="Arachchi H.M."/>
            <person name="Berlin A.M."/>
            <person name="Chapman S.B."/>
            <person name="Gainer-Dewar J."/>
            <person name="Goldberg J."/>
            <person name="Griggs A."/>
            <person name="Gujja S."/>
            <person name="Hansen M."/>
            <person name="Howarth C."/>
            <person name="Imamovic A."/>
            <person name="Ireland A."/>
            <person name="Larimer J."/>
            <person name="McCowan C."/>
            <person name="Murphy C."/>
            <person name="Pearson M."/>
            <person name="Poon T.W."/>
            <person name="Priest M."/>
            <person name="Roberts A."/>
            <person name="Saif S."/>
            <person name="Shea T."/>
            <person name="Sisk P."/>
            <person name="Sykes S."/>
            <person name="Wortman J."/>
            <person name="Nusbaum C."/>
            <person name="Birren B."/>
        </authorList>
    </citation>
    <scope>NUCLEOTIDE SEQUENCE [LARGE SCALE GENOMIC DNA]</scope>
    <source>
        <strain evidence="1 2">3_1_6</strain>
    </source>
</reference>
<proteinExistence type="predicted"/>
<dbReference type="HOGENOM" id="CLU_2714273_0_0_7"/>
<keyword evidence="2" id="KW-1185">Reference proteome</keyword>
<dbReference type="EMBL" id="ADCP02000001">
    <property type="protein sequence ID" value="EPC05803.1"/>
    <property type="molecule type" value="Genomic_DNA"/>
</dbReference>